<feature type="signal peptide" evidence="8">
    <location>
        <begin position="1"/>
        <end position="29"/>
    </location>
</feature>
<dbReference type="PANTHER" id="PTHR22726:SF1">
    <property type="entry name" value="METALLOENDOPEPTIDASE OMA1, MITOCHONDRIAL"/>
    <property type="match status" value="1"/>
</dbReference>
<dbReference type="GO" id="GO:0016020">
    <property type="term" value="C:membrane"/>
    <property type="evidence" value="ECO:0007669"/>
    <property type="project" value="InterPro"/>
</dbReference>
<dbReference type="RefSeq" id="WP_105191039.1">
    <property type="nucleotide sequence ID" value="NZ_PTQZ01000009.1"/>
</dbReference>
<evidence type="ECO:0000313" key="11">
    <source>
        <dbReference type="Proteomes" id="UP000243900"/>
    </source>
</evidence>
<evidence type="ECO:0000256" key="7">
    <source>
        <dbReference type="ARBA" id="ARBA00023049"/>
    </source>
</evidence>
<comment type="subcellular location">
    <subcellularLocation>
        <location evidence="8">Periplasm</location>
    </subcellularLocation>
</comment>
<comment type="similarity">
    <text evidence="8">Belongs to the peptidase M48 family. BepA subfamily.</text>
</comment>
<evidence type="ECO:0000256" key="4">
    <source>
        <dbReference type="ARBA" id="ARBA00022764"/>
    </source>
</evidence>
<keyword evidence="4 8" id="KW-0574">Periplasm</keyword>
<feature type="domain" description="Peptidase M48" evidence="9">
    <location>
        <begin position="76"/>
        <end position="265"/>
    </location>
</feature>
<keyword evidence="5 8" id="KW-0378">Hydrolase</keyword>
<keyword evidence="7 8" id="KW-0482">Metalloprotease</keyword>
<keyword evidence="1 8" id="KW-0645">Protease</keyword>
<dbReference type="GO" id="GO:0004222">
    <property type="term" value="F:metalloendopeptidase activity"/>
    <property type="evidence" value="ECO:0007669"/>
    <property type="project" value="InterPro"/>
</dbReference>
<proteinExistence type="inferred from homology"/>
<dbReference type="PANTHER" id="PTHR22726">
    <property type="entry name" value="METALLOENDOPEPTIDASE OMA1"/>
    <property type="match status" value="1"/>
</dbReference>
<dbReference type="Pfam" id="PF01435">
    <property type="entry name" value="Peptidase_M48"/>
    <property type="match status" value="1"/>
</dbReference>
<comment type="function">
    <text evidence="8">Functions as both a chaperone and a metalloprotease. Maintains the integrity of the outer membrane by promoting either the assembly or the elimination of outer membrane proteins, depending on their folding state.</text>
</comment>
<protein>
    <recommendedName>
        <fullName evidence="8">Putative beta-barrel assembly-enhancing protease</fullName>
        <ecNumber evidence="8">3.4.-.-</ecNumber>
    </recommendedName>
</protein>
<dbReference type="InterPro" id="IPR011990">
    <property type="entry name" value="TPR-like_helical_dom_sf"/>
</dbReference>
<evidence type="ECO:0000256" key="2">
    <source>
        <dbReference type="ARBA" id="ARBA00022723"/>
    </source>
</evidence>
<comment type="caution">
    <text evidence="10">The sequence shown here is derived from an EMBL/GenBank/DDBJ whole genome shotgun (WGS) entry which is preliminary data.</text>
</comment>
<dbReference type="InterPro" id="IPR030873">
    <property type="entry name" value="Protease_BepA"/>
</dbReference>
<evidence type="ECO:0000256" key="5">
    <source>
        <dbReference type="ARBA" id="ARBA00022801"/>
    </source>
</evidence>
<evidence type="ECO:0000256" key="8">
    <source>
        <dbReference type="HAMAP-Rule" id="MF_00997"/>
    </source>
</evidence>
<feature type="active site" evidence="8">
    <location>
        <position position="140"/>
    </location>
</feature>
<evidence type="ECO:0000256" key="6">
    <source>
        <dbReference type="ARBA" id="ARBA00022833"/>
    </source>
</evidence>
<accession>A0A2P6AV01</accession>
<keyword evidence="6 8" id="KW-0862">Zinc</keyword>
<feature type="chain" id="PRO_5015206779" description="Putative beta-barrel assembly-enhancing protease" evidence="8">
    <location>
        <begin position="30"/>
        <end position="488"/>
    </location>
</feature>
<dbReference type="GO" id="GO:0051603">
    <property type="term" value="P:proteolysis involved in protein catabolic process"/>
    <property type="evidence" value="ECO:0007669"/>
    <property type="project" value="TreeGrafter"/>
</dbReference>
<sequence precursor="true">MTDSTTQRPAIIASALLSALLLLPSPALADTGTNTLPELGQPADLIADKGTESRLGQAWLRQLRGSTPLWQEPLVSDYIEDLVYRLALHSQLVEPQFSLVVVDNREVNAFAVPGGVIGINTGLILTADREDEVAGVMAHELGHLSQRHFARSQEANQYNQWLALGGLLASIAAASAGGGSGDAAMALGMSAQAAALQNQLRYSRAFEQEADRVGMQTLTQAGYDPRAMPDFFLKLERATRQLGYMPEFLLTHPLSTTRLSDLERRVNDWPRQLNPPRPEFRLIQVRLQVAYSKQLNEMIAAFQEALKAPNPPDATRLGLSLALLRNNQVDAAADTLAPLLKAEPNRLDYRITAIDIDLARRDYAAAMKRSQDGLSLFPGQRSLLDRLTRSALPLKQGDQLRPLLDQAVRRHAGDPLVWRLLSDCAASQGDSLAVFRARAELFFLTGRQKAAEDQMRNALRLARDNYPLSAQLSRRLEDMKKLDAEFRR</sequence>
<dbReference type="Proteomes" id="UP000243900">
    <property type="component" value="Unassembled WGS sequence"/>
</dbReference>
<dbReference type="InterPro" id="IPR001915">
    <property type="entry name" value="Peptidase_M48"/>
</dbReference>
<dbReference type="EC" id="3.4.-.-" evidence="8"/>
<feature type="active site" description="Proton donor" evidence="8">
    <location>
        <position position="211"/>
    </location>
</feature>
<dbReference type="OrthoDB" id="9810445at2"/>
<evidence type="ECO:0000313" key="10">
    <source>
        <dbReference type="EMBL" id="PQA51907.1"/>
    </source>
</evidence>
<reference evidence="11" key="1">
    <citation type="submission" date="2018-02" db="EMBL/GenBank/DDBJ databases">
        <title>Genome sequencing of Solimonas sp. HR-BB.</title>
        <authorList>
            <person name="Lee Y."/>
            <person name="Jeon C.O."/>
        </authorList>
    </citation>
    <scope>NUCLEOTIDE SEQUENCE [LARGE SCALE GENOMIC DNA]</scope>
    <source>
        <strain evidence="11">HR-E</strain>
    </source>
</reference>
<comment type="cofactor">
    <cofactor evidence="8">
        <name>Zn(2+)</name>
        <dbReference type="ChEBI" id="CHEBI:29105"/>
    </cofactor>
    <text evidence="8">Binds 1 zinc ion per subunit.</text>
</comment>
<dbReference type="AlphaFoldDB" id="A0A2P6AV01"/>
<dbReference type="InterPro" id="IPR051156">
    <property type="entry name" value="Mito/Outer_Membr_Metalloprot"/>
</dbReference>
<dbReference type="SUPFAM" id="SSF48452">
    <property type="entry name" value="TPR-like"/>
    <property type="match status" value="1"/>
</dbReference>
<keyword evidence="2 8" id="KW-0479">Metal-binding</keyword>
<dbReference type="HAMAP" id="MF_00997">
    <property type="entry name" value="Protease_BepA"/>
    <property type="match status" value="1"/>
</dbReference>
<feature type="binding site" evidence="8">
    <location>
        <position position="207"/>
    </location>
    <ligand>
        <name>Zn(2+)</name>
        <dbReference type="ChEBI" id="CHEBI:29105"/>
        <note>catalytic</note>
    </ligand>
</feature>
<name>A0A2P6AV01_9GAMM</name>
<dbReference type="EMBL" id="PTQZ01000009">
    <property type="protein sequence ID" value="PQA51907.1"/>
    <property type="molecule type" value="Genomic_DNA"/>
</dbReference>
<evidence type="ECO:0000259" key="9">
    <source>
        <dbReference type="Pfam" id="PF01435"/>
    </source>
</evidence>
<dbReference type="GO" id="GO:0008270">
    <property type="term" value="F:zinc ion binding"/>
    <property type="evidence" value="ECO:0007669"/>
    <property type="project" value="UniProtKB-UniRule"/>
</dbReference>
<dbReference type="Gene3D" id="1.25.40.10">
    <property type="entry name" value="Tetratricopeptide repeat domain"/>
    <property type="match status" value="1"/>
</dbReference>
<keyword evidence="3 8" id="KW-0732">Signal</keyword>
<keyword evidence="11" id="KW-1185">Reference proteome</keyword>
<feature type="binding site" evidence="8">
    <location>
        <position position="139"/>
    </location>
    <ligand>
        <name>Zn(2+)</name>
        <dbReference type="ChEBI" id="CHEBI:29105"/>
        <note>catalytic</note>
    </ligand>
</feature>
<dbReference type="Gene3D" id="3.30.2010.10">
    <property type="entry name" value="Metalloproteases ('zincins'), catalytic domain"/>
    <property type="match status" value="1"/>
</dbReference>
<gene>
    <name evidence="10" type="ORF">C5O18_01095</name>
</gene>
<feature type="binding site" evidence="8">
    <location>
        <position position="143"/>
    </location>
    <ligand>
        <name>Zn(2+)</name>
        <dbReference type="ChEBI" id="CHEBI:29105"/>
        <note>catalytic</note>
    </ligand>
</feature>
<evidence type="ECO:0000256" key="3">
    <source>
        <dbReference type="ARBA" id="ARBA00022729"/>
    </source>
</evidence>
<dbReference type="GO" id="GO:0042597">
    <property type="term" value="C:periplasmic space"/>
    <property type="evidence" value="ECO:0007669"/>
    <property type="project" value="UniProtKB-SubCell"/>
</dbReference>
<evidence type="ECO:0000256" key="1">
    <source>
        <dbReference type="ARBA" id="ARBA00022670"/>
    </source>
</evidence>
<organism evidence="10 11">
    <name type="scientific">Amnimonas aquatica</name>
    <dbReference type="NCBI Taxonomy" id="2094561"/>
    <lineage>
        <taxon>Bacteria</taxon>
        <taxon>Pseudomonadati</taxon>
        <taxon>Pseudomonadota</taxon>
        <taxon>Gammaproteobacteria</taxon>
        <taxon>Moraxellales</taxon>
        <taxon>Moraxellaceae</taxon>
        <taxon>Amnimonas</taxon>
    </lineage>
</organism>